<gene>
    <name evidence="7" type="ORF">QYM36_016565</name>
</gene>
<organism evidence="7 8">
    <name type="scientific">Artemia franciscana</name>
    <name type="common">Brine shrimp</name>
    <name type="synonym">Artemia sanfranciscana</name>
    <dbReference type="NCBI Taxonomy" id="6661"/>
    <lineage>
        <taxon>Eukaryota</taxon>
        <taxon>Metazoa</taxon>
        <taxon>Ecdysozoa</taxon>
        <taxon>Arthropoda</taxon>
        <taxon>Crustacea</taxon>
        <taxon>Branchiopoda</taxon>
        <taxon>Anostraca</taxon>
        <taxon>Artemiidae</taxon>
        <taxon>Artemia</taxon>
    </lineage>
</organism>
<name>A0AA88KYE8_ARTSF</name>
<dbReference type="PANTHER" id="PTHR14359:SF6">
    <property type="entry name" value="PHOSPHOPANTOTHENOYLCYSTEINE DECARBOXYLASE"/>
    <property type="match status" value="1"/>
</dbReference>
<evidence type="ECO:0000313" key="8">
    <source>
        <dbReference type="Proteomes" id="UP001187531"/>
    </source>
</evidence>
<keyword evidence="1" id="KW-0173">Coenzyme A biosynthesis</keyword>
<dbReference type="InterPro" id="IPR003382">
    <property type="entry name" value="Flavoprotein"/>
</dbReference>
<feature type="domain" description="Flavoprotein" evidence="6">
    <location>
        <begin position="2"/>
        <end position="177"/>
    </location>
</feature>
<evidence type="ECO:0000256" key="2">
    <source>
        <dbReference type="ARBA" id="ARBA00038350"/>
    </source>
</evidence>
<protein>
    <recommendedName>
        <fullName evidence="4">Phosphopantothenoylcysteine decarboxylase</fullName>
    </recommendedName>
    <alternativeName>
        <fullName evidence="5">CoaC</fullName>
    </alternativeName>
</protein>
<comment type="function">
    <text evidence="3">Catalyzes the decarboxylation of the cysteine moiety of 4-phosphopantothenoylcysteine to form 4'-phosphopantotheine and this reaction forms part of the biosynthesis of coenzyme A.</text>
</comment>
<comment type="similarity">
    <text evidence="2">Belongs to the HFCD (homooligomeric flavin containing Cys decarboxylase) superfamily.</text>
</comment>
<evidence type="ECO:0000256" key="3">
    <source>
        <dbReference type="ARBA" id="ARBA00056708"/>
    </source>
</evidence>
<dbReference type="EMBL" id="JAVRJZ010000020">
    <property type="protein sequence ID" value="KAK2706571.1"/>
    <property type="molecule type" value="Genomic_DNA"/>
</dbReference>
<evidence type="ECO:0000259" key="6">
    <source>
        <dbReference type="Pfam" id="PF02441"/>
    </source>
</evidence>
<sequence>MKNVLVGCTGSVASIKVPFIVNELTALGYSVRLVATENAKHFFSLEDIDKSVVVYSDKDEWDSWKTRGDPVLHIELRKWADLFLIAPLDANTLGKLANGLCDNLLTCVARAWDLSKPLLFAPAMNTMMWEHPVTKEQIDKLVLFSYKEIKCVSKVLMCGESGNGAMADYLEITKRVSEELM</sequence>
<dbReference type="Gene3D" id="3.40.50.1950">
    <property type="entry name" value="Flavin prenyltransferase-like"/>
    <property type="match status" value="1"/>
</dbReference>
<dbReference type="SUPFAM" id="SSF52507">
    <property type="entry name" value="Homo-oligomeric flavin-containing Cys decarboxylases, HFCD"/>
    <property type="match status" value="1"/>
</dbReference>
<comment type="caution">
    <text evidence="7">The sequence shown here is derived from an EMBL/GenBank/DDBJ whole genome shotgun (WGS) entry which is preliminary data.</text>
</comment>
<dbReference type="Pfam" id="PF02441">
    <property type="entry name" value="Flavoprotein"/>
    <property type="match status" value="1"/>
</dbReference>
<keyword evidence="8" id="KW-1185">Reference proteome</keyword>
<dbReference type="Proteomes" id="UP001187531">
    <property type="component" value="Unassembled WGS sequence"/>
</dbReference>
<evidence type="ECO:0000313" key="7">
    <source>
        <dbReference type="EMBL" id="KAK2706571.1"/>
    </source>
</evidence>
<dbReference type="PANTHER" id="PTHR14359">
    <property type="entry name" value="HOMO-OLIGOMERIC FLAVIN CONTAINING CYS DECARBOXYLASE FAMILY"/>
    <property type="match status" value="1"/>
</dbReference>
<reference evidence="7" key="1">
    <citation type="submission" date="2023-07" db="EMBL/GenBank/DDBJ databases">
        <title>Chromosome-level genome assembly of Artemia franciscana.</title>
        <authorList>
            <person name="Jo E."/>
        </authorList>
    </citation>
    <scope>NUCLEOTIDE SEQUENCE</scope>
    <source>
        <tissue evidence="7">Whole body</tissue>
    </source>
</reference>
<dbReference type="AlphaFoldDB" id="A0AA88KYE8"/>
<proteinExistence type="inferred from homology"/>
<dbReference type="GO" id="GO:0004633">
    <property type="term" value="F:phosphopantothenoylcysteine decarboxylase activity"/>
    <property type="evidence" value="ECO:0007669"/>
    <property type="project" value="TreeGrafter"/>
</dbReference>
<dbReference type="FunFam" id="3.40.50.1950:FF:000004">
    <property type="entry name" value="Phosphopantothenoylcysteine decarboxylase"/>
    <property type="match status" value="1"/>
</dbReference>
<dbReference type="GO" id="GO:0015937">
    <property type="term" value="P:coenzyme A biosynthetic process"/>
    <property type="evidence" value="ECO:0007669"/>
    <property type="project" value="UniProtKB-KW"/>
</dbReference>
<evidence type="ECO:0000256" key="1">
    <source>
        <dbReference type="ARBA" id="ARBA00022993"/>
    </source>
</evidence>
<dbReference type="GO" id="GO:0071513">
    <property type="term" value="C:phosphopantothenoylcysteine decarboxylase complex"/>
    <property type="evidence" value="ECO:0007669"/>
    <property type="project" value="TreeGrafter"/>
</dbReference>
<dbReference type="GO" id="GO:0010181">
    <property type="term" value="F:FMN binding"/>
    <property type="evidence" value="ECO:0007669"/>
    <property type="project" value="TreeGrafter"/>
</dbReference>
<accession>A0AA88KYE8</accession>
<evidence type="ECO:0000256" key="5">
    <source>
        <dbReference type="ARBA" id="ARBA00082063"/>
    </source>
</evidence>
<evidence type="ECO:0000256" key="4">
    <source>
        <dbReference type="ARBA" id="ARBA00070201"/>
    </source>
</evidence>
<dbReference type="InterPro" id="IPR036551">
    <property type="entry name" value="Flavin_trans-like"/>
</dbReference>